<feature type="compositionally biased region" description="Basic and acidic residues" evidence="1">
    <location>
        <begin position="335"/>
        <end position="349"/>
    </location>
</feature>
<feature type="region of interest" description="Disordered" evidence="1">
    <location>
        <begin position="135"/>
        <end position="169"/>
    </location>
</feature>
<feature type="compositionally biased region" description="Polar residues" evidence="1">
    <location>
        <begin position="413"/>
        <end position="449"/>
    </location>
</feature>
<feature type="compositionally biased region" description="Polar residues" evidence="1">
    <location>
        <begin position="69"/>
        <end position="80"/>
    </location>
</feature>
<dbReference type="PANTHER" id="PTHR33223">
    <property type="entry name" value="CCHC-TYPE DOMAIN-CONTAINING PROTEIN"/>
    <property type="match status" value="1"/>
</dbReference>
<keyword evidence="3" id="KW-1185">Reference proteome</keyword>
<feature type="compositionally biased region" description="Polar residues" evidence="1">
    <location>
        <begin position="95"/>
        <end position="106"/>
    </location>
</feature>
<reference evidence="2 3" key="1">
    <citation type="submission" date="2016-06" db="EMBL/GenBank/DDBJ databases">
        <title>Evolution of pathogenesis and genome organization in the Tremellales.</title>
        <authorList>
            <person name="Cuomo C."/>
            <person name="Litvintseva A."/>
            <person name="Heitman J."/>
            <person name="Chen Y."/>
            <person name="Sun S."/>
            <person name="Springer D."/>
            <person name="Dromer F."/>
            <person name="Young S."/>
            <person name="Zeng Q."/>
            <person name="Chapman S."/>
            <person name="Gujja S."/>
            <person name="Saif S."/>
            <person name="Birren B."/>
        </authorList>
    </citation>
    <scope>NUCLEOTIDE SEQUENCE [LARGE SCALE GENOMIC DNA]</scope>
    <source>
        <strain evidence="2 3">CBS 7118</strain>
    </source>
</reference>
<dbReference type="AlphaFoldDB" id="A0A1E3ISE4"/>
<evidence type="ECO:0000313" key="2">
    <source>
        <dbReference type="EMBL" id="ODN90836.1"/>
    </source>
</evidence>
<feature type="compositionally biased region" description="Polar residues" evidence="1">
    <location>
        <begin position="391"/>
        <end position="402"/>
    </location>
</feature>
<dbReference type="RefSeq" id="XP_019029938.1">
    <property type="nucleotide sequence ID" value="XM_019178219.1"/>
</dbReference>
<feature type="compositionally biased region" description="Polar residues" evidence="1">
    <location>
        <begin position="350"/>
        <end position="359"/>
    </location>
</feature>
<feature type="region of interest" description="Disordered" evidence="1">
    <location>
        <begin position="325"/>
        <end position="368"/>
    </location>
</feature>
<feature type="region of interest" description="Disordered" evidence="1">
    <location>
        <begin position="386"/>
        <end position="449"/>
    </location>
</feature>
<protein>
    <recommendedName>
        <fullName evidence="4">Retrotransposon gag domain-containing protein</fullName>
    </recommendedName>
</protein>
<sequence>MPPATRSGPSSAPVPSDADTPTSSLTSLADPVETGGPSQAQSQADPSSEVSNLGDAVVPQTLPAEDGTATDQSQVASGSRATDHPTDLPARGTSLAPSETPSSWHSDLQVLSQNQALLTRLLHTMHEQNILRAQSLPTSQTPPPPDNPSSQPSFERRRRLRPADLTKFGGSDTEDVDMWLEKLTAALEHADYPESELLSNLPFLLEGKALDWFTDLGPVRRDYQTWDEWRVVFKNAFRIPDFEGVMRRKCIARRLQPFESFADYFDDKRRLQRWVYPVGTSSKDLITDIVEGIPLVMRALIKASTPPGASLDDFRRIMLDLQPSLRSQFPTPNDKPPRVHNDDQQDRSRTAPSRQSPQTRAAAPPSPCRACGEWHWREFCPLNSPRPFNTPPSDSYGRSQNGFDDHQRHDSQSRTFAGSGSNGISRPSDNGYQDQQDTRPFQSHSPGNV</sequence>
<dbReference type="GeneID" id="30195365"/>
<evidence type="ECO:0008006" key="4">
    <source>
        <dbReference type="Google" id="ProtNLM"/>
    </source>
</evidence>
<accession>A0A1E3ISE4</accession>
<evidence type="ECO:0000256" key="1">
    <source>
        <dbReference type="SAM" id="MobiDB-lite"/>
    </source>
</evidence>
<gene>
    <name evidence="2" type="ORF">L198_06153</name>
</gene>
<name>A0A1E3ISE4_9TREE</name>
<feature type="compositionally biased region" description="Low complexity" evidence="1">
    <location>
        <begin position="37"/>
        <end position="48"/>
    </location>
</feature>
<feature type="region of interest" description="Disordered" evidence="1">
    <location>
        <begin position="1"/>
        <end position="106"/>
    </location>
</feature>
<comment type="caution">
    <text evidence="2">The sequence shown here is derived from an EMBL/GenBank/DDBJ whole genome shotgun (WGS) entry which is preliminary data.</text>
</comment>
<evidence type="ECO:0000313" key="3">
    <source>
        <dbReference type="Proteomes" id="UP000094819"/>
    </source>
</evidence>
<proteinExistence type="predicted"/>
<organism evidence="2 3">
    <name type="scientific">Cryptococcus wingfieldii CBS 7118</name>
    <dbReference type="NCBI Taxonomy" id="1295528"/>
    <lineage>
        <taxon>Eukaryota</taxon>
        <taxon>Fungi</taxon>
        <taxon>Dikarya</taxon>
        <taxon>Basidiomycota</taxon>
        <taxon>Agaricomycotina</taxon>
        <taxon>Tremellomycetes</taxon>
        <taxon>Tremellales</taxon>
        <taxon>Cryptococcaceae</taxon>
        <taxon>Cryptococcus</taxon>
    </lineage>
</organism>
<dbReference type="OrthoDB" id="2594560at2759"/>
<dbReference type="EMBL" id="AWGH01000020">
    <property type="protein sequence ID" value="ODN90836.1"/>
    <property type="molecule type" value="Genomic_DNA"/>
</dbReference>
<dbReference type="Proteomes" id="UP000094819">
    <property type="component" value="Unassembled WGS sequence"/>
</dbReference>
<feature type="compositionally biased region" description="Basic and acidic residues" evidence="1">
    <location>
        <begin position="403"/>
        <end position="412"/>
    </location>
</feature>
<dbReference type="PANTHER" id="PTHR33223:SF6">
    <property type="entry name" value="CCHC-TYPE DOMAIN-CONTAINING PROTEIN"/>
    <property type="match status" value="1"/>
</dbReference>